<evidence type="ECO:0000313" key="1">
    <source>
        <dbReference type="EMBL" id="QXJ19643.1"/>
    </source>
</evidence>
<dbReference type="RefSeq" id="WP_231332659.1">
    <property type="nucleotide sequence ID" value="NZ_CP059572.1"/>
</dbReference>
<dbReference type="EMBL" id="CP059572">
    <property type="protein sequence ID" value="QXJ19643.1"/>
    <property type="molecule type" value="Genomic_DNA"/>
</dbReference>
<proteinExistence type="predicted"/>
<dbReference type="Proteomes" id="UP001049518">
    <property type="component" value="Chromosome"/>
</dbReference>
<evidence type="ECO:0000313" key="2">
    <source>
        <dbReference type="Proteomes" id="UP001049518"/>
    </source>
</evidence>
<accession>A0ABX8QS59</accession>
<protein>
    <submittedName>
        <fullName evidence="1">Uncharacterized protein</fullName>
    </submittedName>
</protein>
<reference evidence="1" key="1">
    <citation type="submission" date="2020-07" db="EMBL/GenBank/DDBJ databases">
        <authorList>
            <person name="Tarantini F.S."/>
            <person name="Hong K.W."/>
            <person name="Chan K.G."/>
        </authorList>
    </citation>
    <scope>NUCLEOTIDE SEQUENCE</scope>
    <source>
        <strain evidence="1">32-07</strain>
    </source>
</reference>
<keyword evidence="2" id="KW-1185">Reference proteome</keyword>
<sequence length="134" mass="14517">MSNGPGPMGYQASILSMSSVVAMAYYDELENRGVKKTRAALIAAYAEEAAFPELDDEIVMRPADEALRVAVKVMANAFDDAMNVHGIPAEFIDFVAVTVRTEVEQVVATHIDYRKRVSESSTDVPGEEGETESG</sequence>
<name>A0ABX8QS59_9ACTN</name>
<organism evidence="1 2">
    <name type="scientific">Actinomadura graeca</name>
    <dbReference type="NCBI Taxonomy" id="2750812"/>
    <lineage>
        <taxon>Bacteria</taxon>
        <taxon>Bacillati</taxon>
        <taxon>Actinomycetota</taxon>
        <taxon>Actinomycetes</taxon>
        <taxon>Streptosporangiales</taxon>
        <taxon>Thermomonosporaceae</taxon>
        <taxon>Actinomadura</taxon>
    </lineage>
</organism>
<gene>
    <name evidence="1" type="ORF">AGRA3207_000206</name>
</gene>